<accession>A0A928ZQS5</accession>
<organism evidence="2 3">
    <name type="scientific">Leptolyngbya cf. ectocarpi LEGE 11479</name>
    <dbReference type="NCBI Taxonomy" id="1828722"/>
    <lineage>
        <taxon>Bacteria</taxon>
        <taxon>Bacillati</taxon>
        <taxon>Cyanobacteriota</taxon>
        <taxon>Cyanophyceae</taxon>
        <taxon>Leptolyngbyales</taxon>
        <taxon>Leptolyngbyaceae</taxon>
        <taxon>Leptolyngbya group</taxon>
        <taxon>Leptolyngbya</taxon>
    </lineage>
</organism>
<dbReference type="GO" id="GO:0043886">
    <property type="term" value="F:structural constituent of carboxysome shell"/>
    <property type="evidence" value="ECO:0007669"/>
    <property type="project" value="UniProtKB-ARBA"/>
</dbReference>
<evidence type="ECO:0008006" key="4">
    <source>
        <dbReference type="Google" id="ProtNLM"/>
    </source>
</evidence>
<dbReference type="Proteomes" id="UP000615026">
    <property type="component" value="Unassembled WGS sequence"/>
</dbReference>
<dbReference type="Gene3D" id="2.160.10.10">
    <property type="entry name" value="Hexapeptide repeat proteins"/>
    <property type="match status" value="1"/>
</dbReference>
<dbReference type="AlphaFoldDB" id="A0A928ZQS5"/>
<dbReference type="GO" id="GO:0031470">
    <property type="term" value="C:carboxysome"/>
    <property type="evidence" value="ECO:0007669"/>
    <property type="project" value="UniProtKB-ARBA"/>
</dbReference>
<feature type="compositionally biased region" description="Polar residues" evidence="1">
    <location>
        <begin position="128"/>
        <end position="142"/>
    </location>
</feature>
<sequence length="232" mass="23267">MEPSPLHFVSHTHYYRGGDVVIDASAAIAPGVVFRAASTGSIRIGPGVCVGAGVVIQAKQGCVMIESGVSLGTGVLIVGHGHVGRGACVGPSSTLINPAIAANEIVPPCSLVEPGVSTSETAAPRNGVSGSSAASHFQSGGFTPSSGPVPSMPMPPRTSPTVEPQSVSPKAVHVPDIDSAPSSDMSAGAPAAIAQNRPVYGRDHVKNLLSALFPYRQSLNNGDSSAQSENGS</sequence>
<evidence type="ECO:0000313" key="2">
    <source>
        <dbReference type="EMBL" id="MBE9065743.1"/>
    </source>
</evidence>
<reference evidence="2" key="1">
    <citation type="submission" date="2020-10" db="EMBL/GenBank/DDBJ databases">
        <authorList>
            <person name="Castelo-Branco R."/>
            <person name="Eusebio N."/>
            <person name="Adriana R."/>
            <person name="Vieira A."/>
            <person name="Brugerolle De Fraissinette N."/>
            <person name="Rezende De Castro R."/>
            <person name="Schneider M.P."/>
            <person name="Vasconcelos V."/>
            <person name="Leao P.N."/>
        </authorList>
    </citation>
    <scope>NUCLEOTIDE SEQUENCE</scope>
    <source>
        <strain evidence="2">LEGE 11479</strain>
    </source>
</reference>
<dbReference type="SUPFAM" id="SSF51161">
    <property type="entry name" value="Trimeric LpxA-like enzymes"/>
    <property type="match status" value="1"/>
</dbReference>
<proteinExistence type="predicted"/>
<comment type="caution">
    <text evidence="2">The sequence shown here is derived from an EMBL/GenBank/DDBJ whole genome shotgun (WGS) entry which is preliminary data.</text>
</comment>
<name>A0A928ZQS5_LEPEC</name>
<evidence type="ECO:0000313" key="3">
    <source>
        <dbReference type="Proteomes" id="UP000615026"/>
    </source>
</evidence>
<dbReference type="EMBL" id="JADEXP010000017">
    <property type="protein sequence ID" value="MBE9065743.1"/>
    <property type="molecule type" value="Genomic_DNA"/>
</dbReference>
<feature type="region of interest" description="Disordered" evidence="1">
    <location>
        <begin position="116"/>
        <end position="189"/>
    </location>
</feature>
<dbReference type="RefSeq" id="WP_193990950.1">
    <property type="nucleotide sequence ID" value="NZ_JADEXP010000017.1"/>
</dbReference>
<dbReference type="InterPro" id="IPR011004">
    <property type="entry name" value="Trimer_LpxA-like_sf"/>
</dbReference>
<evidence type="ECO:0000256" key="1">
    <source>
        <dbReference type="SAM" id="MobiDB-lite"/>
    </source>
</evidence>
<gene>
    <name evidence="2" type="ORF">IQ260_03655</name>
</gene>
<protein>
    <recommendedName>
        <fullName evidence="4">Transferase</fullName>
    </recommendedName>
</protein>
<keyword evidence="3" id="KW-1185">Reference proteome</keyword>